<dbReference type="InterPro" id="IPR013517">
    <property type="entry name" value="FG-GAP"/>
</dbReference>
<name>A0A562ZRM4_9BURK</name>
<proteinExistence type="predicted"/>
<dbReference type="Gene3D" id="2.130.10.130">
    <property type="entry name" value="Integrin alpha, N-terminal"/>
    <property type="match status" value="2"/>
</dbReference>
<evidence type="ECO:0000256" key="1">
    <source>
        <dbReference type="ARBA" id="ARBA00022729"/>
    </source>
</evidence>
<dbReference type="PANTHER" id="PTHR46580">
    <property type="entry name" value="SENSOR KINASE-RELATED"/>
    <property type="match status" value="1"/>
</dbReference>
<evidence type="ECO:0000256" key="2">
    <source>
        <dbReference type="SAM" id="SignalP"/>
    </source>
</evidence>
<dbReference type="RefSeq" id="WP_145893267.1">
    <property type="nucleotide sequence ID" value="NZ_VOBQ01000009.1"/>
</dbReference>
<organism evidence="3 4">
    <name type="scientific">Caenimonas sedimenti</name>
    <dbReference type="NCBI Taxonomy" id="2596921"/>
    <lineage>
        <taxon>Bacteria</taxon>
        <taxon>Pseudomonadati</taxon>
        <taxon>Pseudomonadota</taxon>
        <taxon>Betaproteobacteria</taxon>
        <taxon>Burkholderiales</taxon>
        <taxon>Comamonadaceae</taxon>
        <taxon>Caenimonas</taxon>
    </lineage>
</organism>
<accession>A0A562ZRM4</accession>
<dbReference type="Proteomes" id="UP000318199">
    <property type="component" value="Unassembled WGS sequence"/>
</dbReference>
<comment type="caution">
    <text evidence="3">The sequence shown here is derived from an EMBL/GenBank/DDBJ whole genome shotgun (WGS) entry which is preliminary data.</text>
</comment>
<dbReference type="PROSITE" id="PS51257">
    <property type="entry name" value="PROKAR_LIPOPROTEIN"/>
    <property type="match status" value="1"/>
</dbReference>
<dbReference type="OrthoDB" id="8949730at2"/>
<sequence length="666" mass="70769">MKQSLSRALRLVVGLGAVALASCGGSGAPGPAAGAVLKATPSSSPALTGTYWNAAEGGTGFFFEHQGNIGVVTFFMYDDSGKPVWYSAPGTFTQSGDGSASFSGTLQRMQGGQAVAAPTYRAPVATAVGEATLAFASNGTVRAQLPGGRRIDATRIRLGGVTPVDRPETGIYWNPAESGRGYTIDTQGTTSVLTMFHYNPDGSPTWNIVTGNIASGVFTANFDAFSGGQTLTGPYKPAAGPVAQGRFTMRFGDPCGGFVQYEGAPAVAVRRFAFGALPTGGECRAREATLNGRSSYANQNRPENLDIGHLMHPVMGPAHFYDARAFVDLDGDGISELVIAPGLGTTEPTPMRVYRLRSDGTYLLDTAAFFDGAVPGTIHPRKMLVADFNGDGRPDVYVADHGYDHDPFPGAGNLLLLNTGSKLAVKAIANSPVQYHHCAAAGDVDNNGTIDLFACGAAFQSRPGAPKSSYLLLNDGHGNMTVTRAGIPASNTDTGNSGAAELIDVDGDGNIDLLLGDRVFNRTLNREELRASIYWGNGKAQFSDSSVTRLALNPDFPLVYDFKAEDIDGDGKREVILMAPRTNLQNYWIQVHKETAPRQYADQSLARIIKNASSWEGNNGAWFPWLRLADVNGDDRPDIGIGESSGIWSRRDMRWLNDGNGNFLRQ</sequence>
<keyword evidence="4" id="KW-1185">Reference proteome</keyword>
<reference evidence="3 4" key="1">
    <citation type="submission" date="2019-07" db="EMBL/GenBank/DDBJ databases">
        <title>Caenimonas sedimenti sp. nov., isolated from activated sludge.</title>
        <authorList>
            <person name="Xu J."/>
        </authorList>
    </citation>
    <scope>NUCLEOTIDE SEQUENCE [LARGE SCALE GENOMIC DNA]</scope>
    <source>
        <strain evidence="3 4">HX-9-20</strain>
    </source>
</reference>
<dbReference type="PANTHER" id="PTHR46580:SF4">
    <property type="entry name" value="ATP_GTP-BINDING PROTEIN"/>
    <property type="match status" value="1"/>
</dbReference>
<gene>
    <name evidence="3" type="ORF">FN976_11975</name>
</gene>
<dbReference type="SUPFAM" id="SSF69318">
    <property type="entry name" value="Integrin alpha N-terminal domain"/>
    <property type="match status" value="1"/>
</dbReference>
<evidence type="ECO:0000313" key="3">
    <source>
        <dbReference type="EMBL" id="TWO71037.1"/>
    </source>
</evidence>
<dbReference type="AlphaFoldDB" id="A0A562ZRM4"/>
<keyword evidence="1 2" id="KW-0732">Signal</keyword>
<dbReference type="InterPro" id="IPR028994">
    <property type="entry name" value="Integrin_alpha_N"/>
</dbReference>
<dbReference type="Pfam" id="PF13517">
    <property type="entry name" value="FG-GAP_3"/>
    <property type="match status" value="1"/>
</dbReference>
<evidence type="ECO:0000313" key="4">
    <source>
        <dbReference type="Proteomes" id="UP000318199"/>
    </source>
</evidence>
<feature type="signal peptide" evidence="2">
    <location>
        <begin position="1"/>
        <end position="21"/>
    </location>
</feature>
<protein>
    <submittedName>
        <fullName evidence="3">VCBS repeat-containing protein</fullName>
    </submittedName>
</protein>
<dbReference type="EMBL" id="VOBQ01000009">
    <property type="protein sequence ID" value="TWO71037.1"/>
    <property type="molecule type" value="Genomic_DNA"/>
</dbReference>
<feature type="chain" id="PRO_5021992066" evidence="2">
    <location>
        <begin position="22"/>
        <end position="666"/>
    </location>
</feature>